<feature type="region of interest" description="Disordered" evidence="1">
    <location>
        <begin position="211"/>
        <end position="236"/>
    </location>
</feature>
<evidence type="ECO:0000256" key="2">
    <source>
        <dbReference type="SAM" id="SignalP"/>
    </source>
</evidence>
<proteinExistence type="predicted"/>
<dbReference type="AlphaFoldDB" id="A0A2S5B2J5"/>
<reference evidence="3 4" key="1">
    <citation type="journal article" date="2018" name="Front. Microbiol.">
        <title>Prospects for Fungal Bioremediation of Acidic Radioactive Waste Sites: Characterization and Genome Sequence of Rhodotorula taiwanensis MD1149.</title>
        <authorList>
            <person name="Tkavc R."/>
            <person name="Matrosova V.Y."/>
            <person name="Grichenko O.E."/>
            <person name="Gostincar C."/>
            <person name="Volpe R.P."/>
            <person name="Klimenkova P."/>
            <person name="Gaidamakova E.K."/>
            <person name="Zhou C.E."/>
            <person name="Stewart B.J."/>
            <person name="Lyman M.G."/>
            <person name="Malfatti S.A."/>
            <person name="Rubinfeld B."/>
            <person name="Courtot M."/>
            <person name="Singh J."/>
            <person name="Dalgard C.L."/>
            <person name="Hamilton T."/>
            <person name="Frey K.G."/>
            <person name="Gunde-Cimerman N."/>
            <person name="Dugan L."/>
            <person name="Daly M.J."/>
        </authorList>
    </citation>
    <scope>NUCLEOTIDE SEQUENCE [LARGE SCALE GENOMIC DNA]</scope>
    <source>
        <strain evidence="3 4">MD1149</strain>
    </source>
</reference>
<accession>A0A2S5B2J5</accession>
<dbReference type="Proteomes" id="UP000237144">
    <property type="component" value="Unassembled WGS sequence"/>
</dbReference>
<sequence>MPAPRTSSRAAKAASIALLLATAAVPAAAYQYTVGVGKDQSTGQPGLGFDPSRTQIADPNTSNTIVFSFLEGIHRVVQTDGNLNAPCSPAGEFDTGVQTVPAGSTGQSFTFTVDNNTQAYYFADIGEDYSPCYLGAVFCVNTDETSSTTSCHAVQAAAVSLGKQQGVSTTPGLSTATSASMTSSGSMSMSSGASSASSSAMSVTSSRASSATSASASGSTGASRSNSAASPSSSFSSGAISLSMTPTSLVGGMVALAAGVLAAY</sequence>
<keyword evidence="4" id="KW-1185">Reference proteome</keyword>
<dbReference type="InterPro" id="IPR052953">
    <property type="entry name" value="Ser-rich/MCO-related"/>
</dbReference>
<dbReference type="STRING" id="741276.A0A2S5B2J5"/>
<evidence type="ECO:0000256" key="1">
    <source>
        <dbReference type="SAM" id="MobiDB-lite"/>
    </source>
</evidence>
<gene>
    <name evidence="3" type="ORF">BMF94_5922</name>
</gene>
<protein>
    <recommendedName>
        <fullName evidence="5">Phytocyanin domain-containing protein</fullName>
    </recommendedName>
</protein>
<keyword evidence="2" id="KW-0732">Signal</keyword>
<organism evidence="3 4">
    <name type="scientific">Rhodotorula taiwanensis</name>
    <dbReference type="NCBI Taxonomy" id="741276"/>
    <lineage>
        <taxon>Eukaryota</taxon>
        <taxon>Fungi</taxon>
        <taxon>Dikarya</taxon>
        <taxon>Basidiomycota</taxon>
        <taxon>Pucciniomycotina</taxon>
        <taxon>Microbotryomycetes</taxon>
        <taxon>Sporidiobolales</taxon>
        <taxon>Sporidiobolaceae</taxon>
        <taxon>Rhodotorula</taxon>
    </lineage>
</organism>
<evidence type="ECO:0000313" key="3">
    <source>
        <dbReference type="EMBL" id="POY70997.1"/>
    </source>
</evidence>
<evidence type="ECO:0000313" key="4">
    <source>
        <dbReference type="Proteomes" id="UP000237144"/>
    </source>
</evidence>
<comment type="caution">
    <text evidence="3">The sequence shown here is derived from an EMBL/GenBank/DDBJ whole genome shotgun (WGS) entry which is preliminary data.</text>
</comment>
<name>A0A2S5B2J5_9BASI</name>
<dbReference type="OrthoDB" id="1921208at2759"/>
<dbReference type="PANTHER" id="PTHR34883:SF15">
    <property type="entry name" value="EXTRACELLULAR SERINE-RICH PROTEIN"/>
    <property type="match status" value="1"/>
</dbReference>
<evidence type="ECO:0008006" key="5">
    <source>
        <dbReference type="Google" id="ProtNLM"/>
    </source>
</evidence>
<feature type="signal peptide" evidence="2">
    <location>
        <begin position="1"/>
        <end position="29"/>
    </location>
</feature>
<dbReference type="PANTHER" id="PTHR34883">
    <property type="entry name" value="SERINE-RICH PROTEIN, PUTATIVE-RELATED-RELATED"/>
    <property type="match status" value="1"/>
</dbReference>
<dbReference type="EMBL" id="PJQD01000088">
    <property type="protein sequence ID" value="POY70997.1"/>
    <property type="molecule type" value="Genomic_DNA"/>
</dbReference>
<feature type="chain" id="PRO_5015770316" description="Phytocyanin domain-containing protein" evidence="2">
    <location>
        <begin position="30"/>
        <end position="264"/>
    </location>
</feature>